<feature type="compositionally biased region" description="Polar residues" evidence="1">
    <location>
        <begin position="218"/>
        <end position="228"/>
    </location>
</feature>
<feature type="region of interest" description="Disordered" evidence="1">
    <location>
        <begin position="196"/>
        <end position="229"/>
    </location>
</feature>
<feature type="compositionally biased region" description="Low complexity" evidence="1">
    <location>
        <begin position="174"/>
        <end position="184"/>
    </location>
</feature>
<proteinExistence type="predicted"/>
<dbReference type="Gene3D" id="2.30.29.30">
    <property type="entry name" value="Pleckstrin-homology domain (PH domain)/Phosphotyrosine-binding domain (PTB)"/>
    <property type="match status" value="2"/>
</dbReference>
<keyword evidence="3" id="KW-1185">Reference proteome</keyword>
<dbReference type="FunFam" id="2.30.29.30:FF:000286">
    <property type="entry name" value="PH-protein kinase domain containing protein"/>
    <property type="match status" value="1"/>
</dbReference>
<feature type="domain" description="PH" evidence="2">
    <location>
        <begin position="7"/>
        <end position="112"/>
    </location>
</feature>
<gene>
    <name evidence="4" type="primary">LOC110983383</name>
</gene>
<dbReference type="PANTHER" id="PTHR14336">
    <property type="entry name" value="TANDEM PH DOMAIN CONTAINING PROTEIN"/>
    <property type="match status" value="1"/>
</dbReference>
<evidence type="ECO:0000313" key="3">
    <source>
        <dbReference type="Proteomes" id="UP000694845"/>
    </source>
</evidence>
<dbReference type="PROSITE" id="PS50003">
    <property type="entry name" value="PH_DOMAIN"/>
    <property type="match status" value="2"/>
</dbReference>
<feature type="domain" description="PH" evidence="2">
    <location>
        <begin position="238"/>
        <end position="336"/>
    </location>
</feature>
<dbReference type="OrthoDB" id="185175at2759"/>
<dbReference type="PANTHER" id="PTHR14336:SF8">
    <property type="entry name" value="PROTEIN OPY1"/>
    <property type="match status" value="1"/>
</dbReference>
<dbReference type="InterPro" id="IPR011993">
    <property type="entry name" value="PH-like_dom_sf"/>
</dbReference>
<dbReference type="InterPro" id="IPR001849">
    <property type="entry name" value="PH_domain"/>
</dbReference>
<dbReference type="KEGG" id="aplc:110983383"/>
<accession>A0A8B7Z4M0</accession>
<dbReference type="RefSeq" id="XP_022098296.1">
    <property type="nucleotide sequence ID" value="XM_022242604.1"/>
</dbReference>
<evidence type="ECO:0000259" key="2">
    <source>
        <dbReference type="PROSITE" id="PS50003"/>
    </source>
</evidence>
<dbReference type="GeneID" id="110983383"/>
<dbReference type="InterPro" id="IPR051707">
    <property type="entry name" value="PI-Interact_SigTrans_Reg"/>
</dbReference>
<feature type="compositionally biased region" description="Basic and acidic residues" evidence="1">
    <location>
        <begin position="163"/>
        <end position="172"/>
    </location>
</feature>
<dbReference type="Proteomes" id="UP000694845">
    <property type="component" value="Unplaced"/>
</dbReference>
<evidence type="ECO:0000256" key="1">
    <source>
        <dbReference type="SAM" id="MobiDB-lite"/>
    </source>
</evidence>
<feature type="region of interest" description="Disordered" evidence="1">
    <location>
        <begin position="163"/>
        <end position="184"/>
    </location>
</feature>
<feature type="region of interest" description="Disordered" evidence="1">
    <location>
        <begin position="389"/>
        <end position="447"/>
    </location>
</feature>
<name>A0A8B7Z4M0_ACAPL</name>
<dbReference type="SMART" id="SM00233">
    <property type="entry name" value="PH"/>
    <property type="match status" value="2"/>
</dbReference>
<dbReference type="Pfam" id="PF00169">
    <property type="entry name" value="PH"/>
    <property type="match status" value="2"/>
</dbReference>
<feature type="compositionally biased region" description="Basic and acidic residues" evidence="1">
    <location>
        <begin position="389"/>
        <end position="415"/>
    </location>
</feature>
<dbReference type="AlphaFoldDB" id="A0A8B7Z4M0"/>
<reference evidence="4" key="1">
    <citation type="submission" date="2025-08" db="UniProtKB">
        <authorList>
            <consortium name="RefSeq"/>
        </authorList>
    </citation>
    <scope>IDENTIFICATION</scope>
</reference>
<protein>
    <submittedName>
        <fullName evidence="4">Pleckstrin homology domain-containing family A member 1-like isoform X1</fullName>
    </submittedName>
</protein>
<sequence length="447" mass="50151">MPYMDRQGRTCGFMDLEDPEQNGRFFRRYFLIDQEKGQLLWYMDNPSNLPDGTSHVDAIQLSQISNARDATKQRPKVPFCFVVSVPSRSYYFRADNQQDMEEWVLSLNKACRVTVPVTDASKVSTPLKLDIGKANSQANSSPKSPVRGISYTTEIVGGVVHRKPVESSDKRVSQQPLGQQQTLPTTVHQAQLSLTQTVHSDTDSEDESASLRARSWPRSVSPSGGSEKSLSRIFPGRNVIKAGWCVKQGALRKSWKRRFFILDDEGLAYYKSSTDKLPLKTISKKDITVSRMSDSGQALQRDNLFEIVSLSRTFFVQAYSPDDMAEWINSINEVKNPKRASAPQASLKLSLISKLLDCKREASAEGKPKTPRTPHESERTITYTKPHNIEIRVHQPPEDSKTDETSTDPWERDTNRAMGSESGGSGRNSADPKEVIMDFVRGPETSL</sequence>
<dbReference type="SUPFAM" id="SSF50729">
    <property type="entry name" value="PH domain-like"/>
    <property type="match status" value="2"/>
</dbReference>
<organism evidence="3 4">
    <name type="scientific">Acanthaster planci</name>
    <name type="common">Crown-of-thorns starfish</name>
    <dbReference type="NCBI Taxonomy" id="133434"/>
    <lineage>
        <taxon>Eukaryota</taxon>
        <taxon>Metazoa</taxon>
        <taxon>Echinodermata</taxon>
        <taxon>Eleutherozoa</taxon>
        <taxon>Asterozoa</taxon>
        <taxon>Asteroidea</taxon>
        <taxon>Valvatacea</taxon>
        <taxon>Valvatida</taxon>
        <taxon>Acanthasteridae</taxon>
        <taxon>Acanthaster</taxon>
    </lineage>
</organism>
<evidence type="ECO:0000313" key="4">
    <source>
        <dbReference type="RefSeq" id="XP_022098296.1"/>
    </source>
</evidence>